<evidence type="ECO:0000259" key="5">
    <source>
        <dbReference type="Pfam" id="PF00326"/>
    </source>
</evidence>
<dbReference type="Proteomes" id="UP000179807">
    <property type="component" value="Unassembled WGS sequence"/>
</dbReference>
<dbReference type="FunFam" id="3.40.50.1820:FF:000028">
    <property type="entry name" value="S9 family peptidase"/>
    <property type="match status" value="1"/>
</dbReference>
<dbReference type="Gene3D" id="3.40.50.1820">
    <property type="entry name" value="alpha/beta hydrolase"/>
    <property type="match status" value="1"/>
</dbReference>
<dbReference type="SUPFAM" id="SSF82171">
    <property type="entry name" value="DPP6 N-terminal domain-like"/>
    <property type="match status" value="1"/>
</dbReference>
<keyword evidence="2" id="KW-0645">Protease</keyword>
<protein>
    <submittedName>
        <fullName evidence="6">Peptidase</fullName>
    </submittedName>
</protein>
<dbReference type="InterPro" id="IPR011042">
    <property type="entry name" value="6-blade_b-propeller_TolB-like"/>
</dbReference>
<dbReference type="AlphaFoldDB" id="A0A1J4JKL9"/>
<dbReference type="VEuPathDB" id="TrichDB:TRFO_35530"/>
<organism evidence="6 7">
    <name type="scientific">Tritrichomonas foetus</name>
    <dbReference type="NCBI Taxonomy" id="1144522"/>
    <lineage>
        <taxon>Eukaryota</taxon>
        <taxon>Metamonada</taxon>
        <taxon>Parabasalia</taxon>
        <taxon>Tritrichomonadida</taxon>
        <taxon>Tritrichomonadidae</taxon>
        <taxon>Tritrichomonas</taxon>
    </lineage>
</organism>
<gene>
    <name evidence="6" type="ORF">TRFO_35530</name>
</gene>
<comment type="caution">
    <text evidence="6">The sequence shown here is derived from an EMBL/GenBank/DDBJ whole genome shotgun (WGS) entry which is preliminary data.</text>
</comment>
<comment type="similarity">
    <text evidence="1">Belongs to the peptidase S9C family.</text>
</comment>
<dbReference type="InterPro" id="IPR001375">
    <property type="entry name" value="Peptidase_S9_cat"/>
</dbReference>
<dbReference type="Pfam" id="PF00326">
    <property type="entry name" value="Peptidase_S9"/>
    <property type="match status" value="1"/>
</dbReference>
<dbReference type="InterPro" id="IPR029058">
    <property type="entry name" value="AB_hydrolase_fold"/>
</dbReference>
<dbReference type="GO" id="GO:0004252">
    <property type="term" value="F:serine-type endopeptidase activity"/>
    <property type="evidence" value="ECO:0007669"/>
    <property type="project" value="TreeGrafter"/>
</dbReference>
<proteinExistence type="inferred from homology"/>
<evidence type="ECO:0000256" key="1">
    <source>
        <dbReference type="ARBA" id="ARBA00010040"/>
    </source>
</evidence>
<keyword evidence="7" id="KW-1185">Reference proteome</keyword>
<sequence length="670" mass="76947">MSIFVPNNTVNEDRKFTPEVLWQLGRISSPSISHDGNLLVYSVKYFKTSENKGVEQFYTIEANGSNKKMITNSDTPKTSPKFLNNGKIAFLQHDPETKQMQLFQMDADGSNQQIISHVETGIDDFLFSPDNTKVIYVTQVKNIPTVQELHPDLDKSNALIATDLMFQHWDKWMETVPHPFVADFDGTSLSEPFDILNGTKFECPLCPFNSISDLCWSPDGKHIVYVMKPSIGIEYAFKTRMDLYLYDVKTKWSDNLTPDADHGMLFTPVYSPDSQKVAYGRMRRDGYESDVIELFVYDFNKKDSYRVNKQFPETVNDFCWGSDSKTLFFTAILKGHTLLYKLLEDGKHEEIVTPEFDYCSIHFVNNRIYSIRSSNLSPQDIVSIDPQTKQIIQITFENKEIMDQIELGKVEERLVDSHDGKKIHCYVFYPPNFDKSKKYPGILFCSGGPEGMISNNWHYRWHYPVMAAGLNGVIIAPNRRGCTGFGLEWREDVILHFGGNAQKDLLSAIDALAKEPFIDENRLGCMGASYGGYSVFYLESHHEKRFNAFVAHDGLLSFTQTYLETEEMWFAEKDIGAPWDIGKKPGIDESYEGDPIRYLDKWDTPILVIHGEKDYRLRSSQGIQAFNAARMRGIPAKLLLFPTENHWCSSPQNSILWYRTIVDWLNQYLA</sequence>
<evidence type="ECO:0000256" key="2">
    <source>
        <dbReference type="ARBA" id="ARBA00022670"/>
    </source>
</evidence>
<keyword evidence="3" id="KW-0732">Signal</keyword>
<dbReference type="PANTHER" id="PTHR42776:SF13">
    <property type="entry name" value="DIPEPTIDYL-PEPTIDASE 5"/>
    <property type="match status" value="1"/>
</dbReference>
<evidence type="ECO:0000256" key="3">
    <source>
        <dbReference type="ARBA" id="ARBA00022729"/>
    </source>
</evidence>
<dbReference type="SUPFAM" id="SSF53474">
    <property type="entry name" value="alpha/beta-Hydrolases"/>
    <property type="match status" value="1"/>
</dbReference>
<dbReference type="PANTHER" id="PTHR42776">
    <property type="entry name" value="SERINE PEPTIDASE S9 FAMILY MEMBER"/>
    <property type="match status" value="1"/>
</dbReference>
<dbReference type="EMBL" id="MLAK01001074">
    <property type="protein sequence ID" value="OHS98109.1"/>
    <property type="molecule type" value="Genomic_DNA"/>
</dbReference>
<name>A0A1J4JKL9_9EUKA</name>
<evidence type="ECO:0000313" key="7">
    <source>
        <dbReference type="Proteomes" id="UP000179807"/>
    </source>
</evidence>
<accession>A0A1J4JKL9</accession>
<dbReference type="GeneID" id="94845014"/>
<evidence type="ECO:0000256" key="4">
    <source>
        <dbReference type="ARBA" id="ARBA00022801"/>
    </source>
</evidence>
<dbReference type="GO" id="GO:0006508">
    <property type="term" value="P:proteolysis"/>
    <property type="evidence" value="ECO:0007669"/>
    <property type="project" value="UniProtKB-KW"/>
</dbReference>
<keyword evidence="4" id="KW-0378">Hydrolase</keyword>
<dbReference type="OrthoDB" id="416344at2759"/>
<dbReference type="Gene3D" id="2.120.10.30">
    <property type="entry name" value="TolB, C-terminal domain"/>
    <property type="match status" value="2"/>
</dbReference>
<dbReference type="RefSeq" id="XP_068351246.1">
    <property type="nucleotide sequence ID" value="XM_068510310.1"/>
</dbReference>
<reference evidence="6" key="1">
    <citation type="submission" date="2016-10" db="EMBL/GenBank/DDBJ databases">
        <authorList>
            <person name="Benchimol M."/>
            <person name="Almeida L.G."/>
            <person name="Vasconcelos A.T."/>
            <person name="Perreira-Neves A."/>
            <person name="Rosa I.A."/>
            <person name="Tasca T."/>
            <person name="Bogo M.R."/>
            <person name="de Souza W."/>
        </authorList>
    </citation>
    <scope>NUCLEOTIDE SEQUENCE [LARGE SCALE GENOMIC DNA]</scope>
    <source>
        <strain evidence="6">K</strain>
    </source>
</reference>
<evidence type="ECO:0000313" key="6">
    <source>
        <dbReference type="EMBL" id="OHS98109.1"/>
    </source>
</evidence>
<feature type="domain" description="Peptidase S9 prolyl oligopeptidase catalytic" evidence="5">
    <location>
        <begin position="457"/>
        <end position="669"/>
    </location>
</feature>